<protein>
    <recommendedName>
        <fullName evidence="4">Glycerophosphoryl diester phosphodiesterase membrane domain-containing protein</fullName>
    </recommendedName>
</protein>
<organism evidence="2 3">
    <name type="scientific">Halopenitus persicus</name>
    <dbReference type="NCBI Taxonomy" id="1048396"/>
    <lineage>
        <taxon>Archaea</taxon>
        <taxon>Methanobacteriati</taxon>
        <taxon>Methanobacteriota</taxon>
        <taxon>Stenosarchaea group</taxon>
        <taxon>Halobacteria</taxon>
        <taxon>Halobacteriales</taxon>
        <taxon>Haloferacaceae</taxon>
        <taxon>Halopenitus</taxon>
    </lineage>
</organism>
<evidence type="ECO:0000313" key="2">
    <source>
        <dbReference type="EMBL" id="SDY89452.1"/>
    </source>
</evidence>
<feature type="transmembrane region" description="Helical" evidence="1">
    <location>
        <begin position="114"/>
        <end position="131"/>
    </location>
</feature>
<sequence length="275" mass="29357">MASKYRRGFDITRDSLRVFTREPSLILLPVLSLLAVGSAFAVLTAIVFQQGLVESLVTNDLYQYGALFCAIAISSSVATFFNAAVVHCAAQLFDGNPTSVRDGLAAAWRARRQIAVWAVVAATLGTVLYILDEKFGVVGSLTRAVFNLAWALLTFFIVPVIVLDERRSLRRQLRRSGSLFRDTWGESVSATLGVSFVFLLVALPGVALGAVGFFVLDGILATGALVSGGVIIVAAIVGSQTASAIVRTALYRYATTGEGVGPFENRDPDTVFPES</sequence>
<evidence type="ECO:0008006" key="4">
    <source>
        <dbReference type="Google" id="ProtNLM"/>
    </source>
</evidence>
<feature type="transmembrane region" description="Helical" evidence="1">
    <location>
        <begin position="25"/>
        <end position="49"/>
    </location>
</feature>
<feature type="transmembrane region" description="Helical" evidence="1">
    <location>
        <begin position="213"/>
        <end position="237"/>
    </location>
</feature>
<dbReference type="RefSeq" id="WP_176819514.1">
    <property type="nucleotide sequence ID" value="NZ_FNPC01000013.1"/>
</dbReference>
<dbReference type="Proteomes" id="UP000199079">
    <property type="component" value="Unassembled WGS sequence"/>
</dbReference>
<keyword evidence="1" id="KW-1133">Transmembrane helix</keyword>
<proteinExistence type="predicted"/>
<dbReference type="Pfam" id="PF19656">
    <property type="entry name" value="DUF6159"/>
    <property type="match status" value="1"/>
</dbReference>
<evidence type="ECO:0000256" key="1">
    <source>
        <dbReference type="SAM" id="Phobius"/>
    </source>
</evidence>
<feature type="transmembrane region" description="Helical" evidence="1">
    <location>
        <begin position="143"/>
        <end position="163"/>
    </location>
</feature>
<dbReference type="InterPro" id="IPR046157">
    <property type="entry name" value="DUF6159"/>
</dbReference>
<keyword evidence="3" id="KW-1185">Reference proteome</keyword>
<keyword evidence="1" id="KW-0472">Membrane</keyword>
<keyword evidence="1" id="KW-0812">Transmembrane</keyword>
<name>A0A1H3NKP3_9EURY</name>
<accession>A0A1H3NKP3</accession>
<feature type="transmembrane region" description="Helical" evidence="1">
    <location>
        <begin position="184"/>
        <end position="207"/>
    </location>
</feature>
<evidence type="ECO:0000313" key="3">
    <source>
        <dbReference type="Proteomes" id="UP000199079"/>
    </source>
</evidence>
<feature type="transmembrane region" description="Helical" evidence="1">
    <location>
        <begin position="61"/>
        <end position="93"/>
    </location>
</feature>
<reference evidence="3" key="1">
    <citation type="submission" date="2016-10" db="EMBL/GenBank/DDBJ databases">
        <authorList>
            <person name="Varghese N."/>
            <person name="Submissions S."/>
        </authorList>
    </citation>
    <scope>NUCLEOTIDE SEQUENCE [LARGE SCALE GENOMIC DNA]</scope>
    <source>
        <strain evidence="3">DC30,IBRC 10041,KCTC 4046</strain>
    </source>
</reference>
<dbReference type="AlphaFoldDB" id="A0A1H3NKP3"/>
<dbReference type="EMBL" id="FNPC01000013">
    <property type="protein sequence ID" value="SDY89452.1"/>
    <property type="molecule type" value="Genomic_DNA"/>
</dbReference>
<dbReference type="OrthoDB" id="163788at2157"/>
<gene>
    <name evidence="2" type="ORF">SAMN05216564_11343</name>
</gene>